<dbReference type="GO" id="GO:0004523">
    <property type="term" value="F:RNA-DNA hybrid ribonuclease activity"/>
    <property type="evidence" value="ECO:0007669"/>
    <property type="project" value="InterPro"/>
</dbReference>
<dbReference type="InterPro" id="IPR053151">
    <property type="entry name" value="RNase_H-like"/>
</dbReference>
<evidence type="ECO:0000313" key="2">
    <source>
        <dbReference type="EMBL" id="MBA0742578.1"/>
    </source>
</evidence>
<keyword evidence="3" id="KW-1185">Reference proteome</keyword>
<reference evidence="2 3" key="1">
    <citation type="journal article" date="2019" name="Genome Biol. Evol.">
        <title>Insights into the evolution of the New World diploid cottons (Gossypium, subgenus Houzingenia) based on genome sequencing.</title>
        <authorList>
            <person name="Grover C.E."/>
            <person name="Arick M.A. 2nd"/>
            <person name="Thrash A."/>
            <person name="Conover J.L."/>
            <person name="Sanders W.S."/>
            <person name="Peterson D.G."/>
            <person name="Frelichowski J.E."/>
            <person name="Scheffler J.A."/>
            <person name="Scheffler B.E."/>
            <person name="Wendel J.F."/>
        </authorList>
    </citation>
    <scope>NUCLEOTIDE SEQUENCE [LARGE SCALE GENOMIC DNA]</scope>
    <source>
        <strain evidence="2">5</strain>
        <tissue evidence="2">Leaf</tissue>
    </source>
</reference>
<organism evidence="2 3">
    <name type="scientific">Gossypium gossypioides</name>
    <name type="common">Mexican cotton</name>
    <name type="synonym">Selera gossypioides</name>
    <dbReference type="NCBI Taxonomy" id="34282"/>
    <lineage>
        <taxon>Eukaryota</taxon>
        <taxon>Viridiplantae</taxon>
        <taxon>Streptophyta</taxon>
        <taxon>Embryophyta</taxon>
        <taxon>Tracheophyta</taxon>
        <taxon>Spermatophyta</taxon>
        <taxon>Magnoliopsida</taxon>
        <taxon>eudicotyledons</taxon>
        <taxon>Gunneridae</taxon>
        <taxon>Pentapetalae</taxon>
        <taxon>rosids</taxon>
        <taxon>malvids</taxon>
        <taxon>Malvales</taxon>
        <taxon>Malvaceae</taxon>
        <taxon>Malvoideae</taxon>
        <taxon>Gossypium</taxon>
    </lineage>
</organism>
<dbReference type="OrthoDB" id="980456at2759"/>
<dbReference type="GO" id="GO:0003676">
    <property type="term" value="F:nucleic acid binding"/>
    <property type="evidence" value="ECO:0007669"/>
    <property type="project" value="InterPro"/>
</dbReference>
<evidence type="ECO:0000259" key="1">
    <source>
        <dbReference type="Pfam" id="PF13456"/>
    </source>
</evidence>
<dbReference type="InterPro" id="IPR044730">
    <property type="entry name" value="RNase_H-like_dom_plant"/>
</dbReference>
<accession>A0A7J9C2G6</accession>
<name>A0A7J9C2G6_GOSGO</name>
<dbReference type="Proteomes" id="UP000593579">
    <property type="component" value="Unassembled WGS sequence"/>
</dbReference>
<gene>
    <name evidence="2" type="ORF">Gogos_015620</name>
</gene>
<dbReference type="PANTHER" id="PTHR47723:SF24">
    <property type="entry name" value="RNASE H TYPE-1 DOMAIN-CONTAINING PROTEIN"/>
    <property type="match status" value="1"/>
</dbReference>
<feature type="domain" description="RNase H type-1" evidence="1">
    <location>
        <begin position="67"/>
        <end position="143"/>
    </location>
</feature>
<feature type="non-terminal residue" evidence="2">
    <location>
        <position position="1"/>
    </location>
</feature>
<dbReference type="CDD" id="cd06222">
    <property type="entry name" value="RNase_H_like"/>
    <property type="match status" value="1"/>
</dbReference>
<dbReference type="AlphaFoldDB" id="A0A7J9C2G6"/>
<dbReference type="InterPro" id="IPR002156">
    <property type="entry name" value="RNaseH_domain"/>
</dbReference>
<protein>
    <recommendedName>
        <fullName evidence="1">RNase H type-1 domain-containing protein</fullName>
    </recommendedName>
</protein>
<proteinExistence type="predicted"/>
<evidence type="ECO:0000313" key="3">
    <source>
        <dbReference type="Proteomes" id="UP000593579"/>
    </source>
</evidence>
<dbReference type="Pfam" id="PF13456">
    <property type="entry name" value="RVT_3"/>
    <property type="match status" value="1"/>
</dbReference>
<dbReference type="EMBL" id="JABEZY010000007">
    <property type="protein sequence ID" value="MBA0742578.1"/>
    <property type="molecule type" value="Genomic_DNA"/>
</dbReference>
<comment type="caution">
    <text evidence="2">The sequence shown here is derived from an EMBL/GenBank/DDBJ whole genome shotgun (WGS) entry which is preliminary data.</text>
</comment>
<dbReference type="PANTHER" id="PTHR47723">
    <property type="entry name" value="OS05G0353850 PROTEIN"/>
    <property type="match status" value="1"/>
</dbReference>
<sequence length="195" mass="22223">MTMFSSCERCGCAVESAIHVVRDCSFGHTVWKAVLPIHTSSFFFNLPLERWLAWNVKNEAPGWIKINVDGSVSVNRLHAAVSEVFRRSEGEWVVGFEMRIGMLDIFQVKARDVLEGLKLAWARGFRLESDNAFLFDIIWNGFAATSNIVERESNMVTDYTAKEADNDASRLIILEEPSLFVRHIVEEDKQQAPRL</sequence>